<proteinExistence type="predicted"/>
<dbReference type="PROSITE" id="PS50949">
    <property type="entry name" value="HTH_GNTR"/>
    <property type="match status" value="1"/>
</dbReference>
<keyword evidence="3" id="KW-0804">Transcription</keyword>
<dbReference type="KEGG" id="moj:D7D94_09725"/>
<evidence type="ECO:0000256" key="2">
    <source>
        <dbReference type="ARBA" id="ARBA00023125"/>
    </source>
</evidence>
<dbReference type="RefSeq" id="WP_156242417.1">
    <property type="nucleotide sequence ID" value="NZ_BAAAZL010000004.1"/>
</dbReference>
<gene>
    <name evidence="5" type="ORF">D7D94_09725</name>
</gene>
<dbReference type="SUPFAM" id="SSF46785">
    <property type="entry name" value="Winged helix' DNA-binding domain"/>
    <property type="match status" value="1"/>
</dbReference>
<dbReference type="Pfam" id="PF07729">
    <property type="entry name" value="FCD"/>
    <property type="match status" value="1"/>
</dbReference>
<reference evidence="5 6" key="1">
    <citation type="submission" date="2018-09" db="EMBL/GenBank/DDBJ databases">
        <title>Whole genome sequencing of Microbacterium oryzae strain MB-10T.</title>
        <authorList>
            <person name="Das S.K."/>
        </authorList>
    </citation>
    <scope>NUCLEOTIDE SEQUENCE [LARGE SCALE GENOMIC DNA]</scope>
    <source>
        <strain evidence="5 6">MB-10</strain>
    </source>
</reference>
<dbReference type="CDD" id="cd07377">
    <property type="entry name" value="WHTH_GntR"/>
    <property type="match status" value="1"/>
</dbReference>
<dbReference type="InterPro" id="IPR008920">
    <property type="entry name" value="TF_FadR/GntR_C"/>
</dbReference>
<dbReference type="Pfam" id="PF00392">
    <property type="entry name" value="GntR"/>
    <property type="match status" value="1"/>
</dbReference>
<dbReference type="Gene3D" id="1.10.10.10">
    <property type="entry name" value="Winged helix-like DNA-binding domain superfamily/Winged helix DNA-binding domain"/>
    <property type="match status" value="1"/>
</dbReference>
<dbReference type="PANTHER" id="PTHR43537:SF45">
    <property type="entry name" value="GNTR FAMILY REGULATORY PROTEIN"/>
    <property type="match status" value="1"/>
</dbReference>
<dbReference type="Gene3D" id="1.20.120.530">
    <property type="entry name" value="GntR ligand-binding domain-like"/>
    <property type="match status" value="1"/>
</dbReference>
<dbReference type="AlphaFoldDB" id="A0A6I6E645"/>
<dbReference type="InterPro" id="IPR011711">
    <property type="entry name" value="GntR_C"/>
</dbReference>
<dbReference type="InterPro" id="IPR036388">
    <property type="entry name" value="WH-like_DNA-bd_sf"/>
</dbReference>
<dbReference type="PANTHER" id="PTHR43537">
    <property type="entry name" value="TRANSCRIPTIONAL REGULATOR, GNTR FAMILY"/>
    <property type="match status" value="1"/>
</dbReference>
<evidence type="ECO:0000313" key="6">
    <source>
        <dbReference type="Proteomes" id="UP000422989"/>
    </source>
</evidence>
<dbReference type="EMBL" id="CP032550">
    <property type="protein sequence ID" value="QGU27910.1"/>
    <property type="molecule type" value="Genomic_DNA"/>
</dbReference>
<sequence length="220" mass="25312">MRDKVDRGVSLGAQVADIIRQRIVRGELRPGDRLTEEGVAEEFQVSRGPVRDAVSQLSYEGLVEVRRPRGIYIIGLTADDVEQLYSLRAALERLAVNRAAEVRDDEAWQPMRDCVERMAAAADEGDHPAFQRADVRFHSLFYEMARHPRLLATWRQYEPTFAALLDVTINHDDDLHESAEAHRRLYDLVRGEDRGALERELVDHLKRAEDRMRLELLSRS</sequence>
<keyword evidence="1" id="KW-0805">Transcription regulation</keyword>
<dbReference type="InterPro" id="IPR000524">
    <property type="entry name" value="Tscrpt_reg_HTH_GntR"/>
</dbReference>
<dbReference type="GO" id="GO:0003677">
    <property type="term" value="F:DNA binding"/>
    <property type="evidence" value="ECO:0007669"/>
    <property type="project" value="UniProtKB-KW"/>
</dbReference>
<evidence type="ECO:0000256" key="1">
    <source>
        <dbReference type="ARBA" id="ARBA00023015"/>
    </source>
</evidence>
<evidence type="ECO:0000256" key="3">
    <source>
        <dbReference type="ARBA" id="ARBA00023163"/>
    </source>
</evidence>
<dbReference type="GO" id="GO:0003700">
    <property type="term" value="F:DNA-binding transcription factor activity"/>
    <property type="evidence" value="ECO:0007669"/>
    <property type="project" value="InterPro"/>
</dbReference>
<evidence type="ECO:0000259" key="4">
    <source>
        <dbReference type="PROSITE" id="PS50949"/>
    </source>
</evidence>
<name>A0A6I6E645_9MICO</name>
<dbReference type="SMART" id="SM00895">
    <property type="entry name" value="FCD"/>
    <property type="match status" value="1"/>
</dbReference>
<evidence type="ECO:0000313" key="5">
    <source>
        <dbReference type="EMBL" id="QGU27910.1"/>
    </source>
</evidence>
<accession>A0A6I6E645</accession>
<keyword evidence="2" id="KW-0238">DNA-binding</keyword>
<dbReference type="SMART" id="SM00345">
    <property type="entry name" value="HTH_GNTR"/>
    <property type="match status" value="1"/>
</dbReference>
<dbReference type="OrthoDB" id="9816161at2"/>
<dbReference type="SUPFAM" id="SSF48008">
    <property type="entry name" value="GntR ligand-binding domain-like"/>
    <property type="match status" value="1"/>
</dbReference>
<feature type="domain" description="HTH gntR-type" evidence="4">
    <location>
        <begin position="9"/>
        <end position="76"/>
    </location>
</feature>
<keyword evidence="6" id="KW-1185">Reference proteome</keyword>
<organism evidence="5 6">
    <name type="scientific">Microbacterium oryzae</name>
    <dbReference type="NCBI Taxonomy" id="743009"/>
    <lineage>
        <taxon>Bacteria</taxon>
        <taxon>Bacillati</taxon>
        <taxon>Actinomycetota</taxon>
        <taxon>Actinomycetes</taxon>
        <taxon>Micrococcales</taxon>
        <taxon>Microbacteriaceae</taxon>
        <taxon>Microbacterium</taxon>
    </lineage>
</organism>
<dbReference type="Proteomes" id="UP000422989">
    <property type="component" value="Chromosome"/>
</dbReference>
<protein>
    <submittedName>
        <fullName evidence="5">GntR family transcriptional regulator</fullName>
    </submittedName>
</protein>
<dbReference type="InterPro" id="IPR036390">
    <property type="entry name" value="WH_DNA-bd_sf"/>
</dbReference>